<evidence type="ECO:0000313" key="1">
    <source>
        <dbReference type="EMBL" id="OEO29418.1"/>
    </source>
</evidence>
<organism evidence="1 2">
    <name type="scientific">Devosia insulae DS-56</name>
    <dbReference type="NCBI Taxonomy" id="1116389"/>
    <lineage>
        <taxon>Bacteria</taxon>
        <taxon>Pseudomonadati</taxon>
        <taxon>Pseudomonadota</taxon>
        <taxon>Alphaproteobacteria</taxon>
        <taxon>Hyphomicrobiales</taxon>
        <taxon>Devosiaceae</taxon>
        <taxon>Devosia</taxon>
    </lineage>
</organism>
<name>A0A1E5XLG4_9HYPH</name>
<sequence>MSMPGTGGGDRKVSTVSWAEANLKKIGMLTGRVVEGEASRPWAFVRIEHGLFAEIEALAAGTWLIQGFGVDPDWLDRGVERLLLNEAVRRASSAGLSGVSTIVGRTAQDLIAWFKGEGFTARAECGGAYGAVAAPVTWVLLVRETVH</sequence>
<dbReference type="Gene3D" id="3.40.630.30">
    <property type="match status" value="1"/>
</dbReference>
<accession>A0A1E5XLG4</accession>
<reference evidence="1 2" key="1">
    <citation type="journal article" date="2015" name="Genome Announc.">
        <title>Genome Assemblies of Three Soil-Associated Devosia species: D. insulae, D. limi, and D. soli.</title>
        <authorList>
            <person name="Hassan Y.I."/>
            <person name="Lepp D."/>
            <person name="Zhou T."/>
        </authorList>
    </citation>
    <scope>NUCLEOTIDE SEQUENCE [LARGE SCALE GENOMIC DNA]</scope>
    <source>
        <strain evidence="1 2">DS-56</strain>
    </source>
</reference>
<dbReference type="AlphaFoldDB" id="A0A1E5XLG4"/>
<dbReference type="Proteomes" id="UP000095463">
    <property type="component" value="Unassembled WGS sequence"/>
</dbReference>
<dbReference type="InterPro" id="IPR016181">
    <property type="entry name" value="Acyl_CoA_acyltransferase"/>
</dbReference>
<evidence type="ECO:0000313" key="2">
    <source>
        <dbReference type="Proteomes" id="UP000095463"/>
    </source>
</evidence>
<dbReference type="SUPFAM" id="SSF55729">
    <property type="entry name" value="Acyl-CoA N-acyltransferases (Nat)"/>
    <property type="match status" value="1"/>
</dbReference>
<dbReference type="EMBL" id="LAJE02000285">
    <property type="protein sequence ID" value="OEO29418.1"/>
    <property type="molecule type" value="Genomic_DNA"/>
</dbReference>
<protein>
    <recommendedName>
        <fullName evidence="3">N-acetyltransferase domain-containing protein</fullName>
    </recommendedName>
</protein>
<keyword evidence="2" id="KW-1185">Reference proteome</keyword>
<proteinExistence type="predicted"/>
<evidence type="ECO:0008006" key="3">
    <source>
        <dbReference type="Google" id="ProtNLM"/>
    </source>
</evidence>
<gene>
    <name evidence="1" type="ORF">VW23_025700</name>
</gene>
<comment type="caution">
    <text evidence="1">The sequence shown here is derived from an EMBL/GenBank/DDBJ whole genome shotgun (WGS) entry which is preliminary data.</text>
</comment>